<proteinExistence type="inferred from homology"/>
<dbReference type="PANTHER" id="PTHR43029">
    <property type="entry name" value="AMMONIUM TRANSPORTER MEP2"/>
    <property type="match status" value="1"/>
</dbReference>
<dbReference type="PROSITE" id="PS01219">
    <property type="entry name" value="AMMONIUM_TRANSP"/>
    <property type="match status" value="1"/>
</dbReference>
<evidence type="ECO:0000313" key="10">
    <source>
        <dbReference type="EMBL" id="KGA18160.1"/>
    </source>
</evidence>
<keyword evidence="3" id="KW-0813">Transport</keyword>
<keyword evidence="6 8" id="KW-0472">Membrane</keyword>
<dbReference type="InterPro" id="IPR001905">
    <property type="entry name" value="Ammonium_transpt"/>
</dbReference>
<comment type="subcellular location">
    <subcellularLocation>
        <location evidence="1">Membrane</location>
        <topology evidence="1">Multi-pass membrane protein</topology>
    </subcellularLocation>
</comment>
<evidence type="ECO:0000259" key="9">
    <source>
        <dbReference type="Pfam" id="PF00909"/>
    </source>
</evidence>
<dbReference type="EMBL" id="JNSK01000029">
    <property type="protein sequence ID" value="KGA18160.1"/>
    <property type="molecule type" value="Genomic_DNA"/>
</dbReference>
<dbReference type="InterPro" id="IPR018047">
    <property type="entry name" value="Ammonium_transpt_CS"/>
</dbReference>
<keyword evidence="7" id="KW-0924">Ammonia transport</keyword>
<dbReference type="PANTHER" id="PTHR43029:SF10">
    <property type="entry name" value="AMMONIUM TRANSPORTER MEP2"/>
    <property type="match status" value="1"/>
</dbReference>
<feature type="domain" description="Ammonium transporter AmtB-like" evidence="9">
    <location>
        <begin position="12"/>
        <end position="412"/>
    </location>
</feature>
<feature type="transmembrane region" description="Helical" evidence="8">
    <location>
        <begin position="44"/>
        <end position="62"/>
    </location>
</feature>
<accession>A0A094Q205</accession>
<feature type="transmembrane region" description="Helical" evidence="8">
    <location>
        <begin position="269"/>
        <end position="289"/>
    </location>
</feature>
<evidence type="ECO:0000256" key="4">
    <source>
        <dbReference type="ARBA" id="ARBA00022692"/>
    </source>
</evidence>
<reference evidence="10" key="1">
    <citation type="submission" date="2014-05" db="EMBL/GenBank/DDBJ databases">
        <title>Key roles for freshwater Actinobacteria revealed by deep metagenomic sequencing.</title>
        <authorList>
            <person name="Ghai R."/>
            <person name="Mizuno C.M."/>
            <person name="Picazo A."/>
            <person name="Camacho A."/>
            <person name="Rodriguez-Valera F."/>
        </authorList>
    </citation>
    <scope>NUCLEOTIDE SEQUENCE</scope>
</reference>
<dbReference type="AlphaFoldDB" id="A0A094Q205"/>
<evidence type="ECO:0000256" key="3">
    <source>
        <dbReference type="ARBA" id="ARBA00022448"/>
    </source>
</evidence>
<evidence type="ECO:0000256" key="5">
    <source>
        <dbReference type="ARBA" id="ARBA00022989"/>
    </source>
</evidence>
<keyword evidence="5 8" id="KW-1133">Transmembrane helix</keyword>
<dbReference type="Gene3D" id="1.10.3430.10">
    <property type="entry name" value="Ammonium transporter AmtB like domains"/>
    <property type="match status" value="1"/>
</dbReference>
<feature type="transmembrane region" description="Helical" evidence="8">
    <location>
        <begin position="96"/>
        <end position="120"/>
    </location>
</feature>
<feature type="transmembrane region" description="Helical" evidence="8">
    <location>
        <begin position="295"/>
        <end position="315"/>
    </location>
</feature>
<feature type="transmembrane region" description="Helical" evidence="8">
    <location>
        <begin position="241"/>
        <end position="262"/>
    </location>
</feature>
<feature type="transmembrane region" description="Helical" evidence="8">
    <location>
        <begin position="12"/>
        <end position="32"/>
    </location>
</feature>
<dbReference type="InterPro" id="IPR024041">
    <property type="entry name" value="NH4_transpt_AmtB-like_dom"/>
</dbReference>
<evidence type="ECO:0000256" key="1">
    <source>
        <dbReference type="ARBA" id="ARBA00004141"/>
    </source>
</evidence>
<dbReference type="GO" id="GO:0008519">
    <property type="term" value="F:ammonium channel activity"/>
    <property type="evidence" value="ECO:0007669"/>
    <property type="project" value="InterPro"/>
</dbReference>
<dbReference type="SUPFAM" id="SSF111352">
    <property type="entry name" value="Ammonium transporter"/>
    <property type="match status" value="1"/>
</dbReference>
<feature type="transmembrane region" description="Helical" evidence="8">
    <location>
        <begin position="364"/>
        <end position="385"/>
    </location>
</feature>
<dbReference type="GO" id="GO:0005886">
    <property type="term" value="C:plasma membrane"/>
    <property type="evidence" value="ECO:0007669"/>
    <property type="project" value="TreeGrafter"/>
</dbReference>
<evidence type="ECO:0000256" key="2">
    <source>
        <dbReference type="ARBA" id="ARBA00005887"/>
    </source>
</evidence>
<feature type="transmembrane region" description="Helical" evidence="8">
    <location>
        <begin position="175"/>
        <end position="197"/>
    </location>
</feature>
<comment type="caution">
    <text evidence="10">The sequence shown here is derived from an EMBL/GenBank/DDBJ whole genome shotgun (WGS) entry which is preliminary data.</text>
</comment>
<evidence type="ECO:0000256" key="8">
    <source>
        <dbReference type="SAM" id="Phobius"/>
    </source>
</evidence>
<sequence length="429" mass="43946">MEEVVLNSGDTAWMLISTGLVTLMIPGLALFYGGMVRVKSVLNMMMMSFGALAIVFVLWIAYGFSMVFGNSVGEKGLIGDIGEFLFLNGLDNPDSLIGTIPAVVFIAFQGIFAAITVALISGSIADRAKFGAWMVFAGIWATLVYFPVAHWVFAFDNFVAKTGGWIANDLGALDFAGGTAVHINAGAAGLALAFILGKRIGFGRVAMRPHSLPLVMLGAALLWFGWFGFNAGSAVASNGTAGLALLNTIGATTAAVLAWLLVEKIRDGHATSLGAASGVVAGLVAITPACAAVDASGALIIGAVAGILCALSVGLKFKFGYDDSLDVVAVHLVGGIVGTVMIGFVGVEVGLFNGGGTDQLVKQVIGAGAVLAYSFVVTLIIGKIVDATIGFRISGDQEVAGIDLAVHAERAYELSDNSQGSVLAQSKGA</sequence>
<feature type="transmembrane region" description="Helical" evidence="8">
    <location>
        <begin position="209"/>
        <end position="229"/>
    </location>
</feature>
<dbReference type="NCBIfam" id="TIGR00836">
    <property type="entry name" value="amt"/>
    <property type="match status" value="1"/>
</dbReference>
<comment type="similarity">
    <text evidence="2">Belongs to the ammonia transporter channel (TC 1.A.11.2) family.</text>
</comment>
<dbReference type="InterPro" id="IPR029020">
    <property type="entry name" value="Ammonium/urea_transptr"/>
</dbReference>
<protein>
    <submittedName>
        <fullName evidence="10">Ammonium transporter</fullName>
    </submittedName>
</protein>
<organism evidence="10">
    <name type="scientific">freshwater metagenome</name>
    <dbReference type="NCBI Taxonomy" id="449393"/>
    <lineage>
        <taxon>unclassified sequences</taxon>
        <taxon>metagenomes</taxon>
        <taxon>ecological metagenomes</taxon>
    </lineage>
</organism>
<dbReference type="Pfam" id="PF00909">
    <property type="entry name" value="Ammonium_transp"/>
    <property type="match status" value="1"/>
</dbReference>
<gene>
    <name evidence="10" type="ORF">GM50_9470</name>
</gene>
<evidence type="ECO:0000256" key="7">
    <source>
        <dbReference type="ARBA" id="ARBA00023177"/>
    </source>
</evidence>
<name>A0A094Q205_9ZZZZ</name>
<evidence type="ECO:0000256" key="6">
    <source>
        <dbReference type="ARBA" id="ARBA00023136"/>
    </source>
</evidence>
<keyword evidence="4 8" id="KW-0812">Transmembrane</keyword>
<feature type="transmembrane region" description="Helical" evidence="8">
    <location>
        <begin position="132"/>
        <end position="155"/>
    </location>
</feature>
<feature type="transmembrane region" description="Helical" evidence="8">
    <location>
        <begin position="327"/>
        <end position="352"/>
    </location>
</feature>